<dbReference type="GO" id="GO:0061617">
    <property type="term" value="C:MICOS complex"/>
    <property type="evidence" value="ECO:0007669"/>
    <property type="project" value="UniProtKB-UniRule"/>
</dbReference>
<evidence type="ECO:0000256" key="1">
    <source>
        <dbReference type="ARBA" id="ARBA00002689"/>
    </source>
</evidence>
<gene>
    <name evidence="10" type="primary">MINOS1</name>
    <name evidence="10" type="ORF">CM83_8673</name>
</gene>
<keyword evidence="6 8" id="KW-0496">Mitochondrion</keyword>
<dbReference type="EMBL" id="GBHO01019828">
    <property type="protein sequence ID" value="JAG23776.1"/>
    <property type="molecule type" value="Transcribed_RNA"/>
</dbReference>
<comment type="similarity">
    <text evidence="2 8">Belongs to the MICOS complex subunit Mic10 family.</text>
</comment>
<organism evidence="10">
    <name type="scientific">Lygus hesperus</name>
    <name type="common">Western plant bug</name>
    <dbReference type="NCBI Taxonomy" id="30085"/>
    <lineage>
        <taxon>Eukaryota</taxon>
        <taxon>Metazoa</taxon>
        <taxon>Ecdysozoa</taxon>
        <taxon>Arthropoda</taxon>
        <taxon>Hexapoda</taxon>
        <taxon>Insecta</taxon>
        <taxon>Pterygota</taxon>
        <taxon>Neoptera</taxon>
        <taxon>Paraneoptera</taxon>
        <taxon>Hemiptera</taxon>
        <taxon>Heteroptera</taxon>
        <taxon>Panheteroptera</taxon>
        <taxon>Cimicomorpha</taxon>
        <taxon>Miridae</taxon>
        <taxon>Mirini</taxon>
        <taxon>Lygus</taxon>
    </lineage>
</organism>
<evidence type="ECO:0000313" key="10">
    <source>
        <dbReference type="EMBL" id="JAG23776.1"/>
    </source>
</evidence>
<evidence type="ECO:0000256" key="2">
    <source>
        <dbReference type="ARBA" id="ARBA00006792"/>
    </source>
</evidence>
<accession>A0A0A9XWJ2</accession>
<reference evidence="11" key="3">
    <citation type="submission" date="2014-09" db="EMBL/GenBank/DDBJ databases">
        <authorList>
            <person name="Magalhaes I.L.F."/>
            <person name="Oliveira U."/>
            <person name="Santos F.R."/>
            <person name="Vidigal T.H.D.A."/>
            <person name="Brescovit A.D."/>
            <person name="Santos A.J."/>
        </authorList>
    </citation>
    <scope>NUCLEOTIDE SEQUENCE</scope>
</reference>
<evidence type="ECO:0000256" key="8">
    <source>
        <dbReference type="RuleBase" id="RU363011"/>
    </source>
</evidence>
<evidence type="ECO:0000256" key="3">
    <source>
        <dbReference type="ARBA" id="ARBA00022692"/>
    </source>
</evidence>
<evidence type="ECO:0000313" key="11">
    <source>
        <dbReference type="EMBL" id="JAG56653.1"/>
    </source>
</evidence>
<dbReference type="EMBL" id="GBRD01009168">
    <property type="protein sequence ID" value="JAG56653.1"/>
    <property type="molecule type" value="Transcribed_RNA"/>
</dbReference>
<name>A0A0A9XWJ2_LYGHE</name>
<evidence type="ECO:0000256" key="4">
    <source>
        <dbReference type="ARBA" id="ARBA00022792"/>
    </source>
</evidence>
<dbReference type="InterPro" id="IPR007512">
    <property type="entry name" value="Mic10"/>
</dbReference>
<protein>
    <recommendedName>
        <fullName evidence="8">MICOS complex subunit MIC10</fullName>
    </recommendedName>
</protein>
<comment type="subunit">
    <text evidence="8">Component of the mitochondrial contact site and cristae organizing system (MICOS) complex.</text>
</comment>
<comment type="subcellular location">
    <subcellularLocation>
        <location evidence="8">Mitochondrion inner membrane</location>
        <topology evidence="8">Single-pass membrane protein</topology>
    </subcellularLocation>
</comment>
<feature type="compositionally biased region" description="Basic residues" evidence="9">
    <location>
        <begin position="123"/>
        <end position="135"/>
    </location>
</feature>
<dbReference type="AlphaFoldDB" id="A0A0A9XWJ2"/>
<feature type="region of interest" description="Disordered" evidence="9">
    <location>
        <begin position="123"/>
        <end position="143"/>
    </location>
</feature>
<sequence>MRRRKGDKHTYVTPRKVLMIKKWMRLLRLLLVGDTEHYIHHGPQDCYPELHIDKIIEDHCGVALFRKSAAGILSGWFVAKLLTKPSRFTCKKKTWPIIMGLGMGLGLASEYCKREFGHALSDKRRKRRRHRRKQHLNWSEPCK</sequence>
<evidence type="ECO:0000256" key="6">
    <source>
        <dbReference type="ARBA" id="ARBA00023128"/>
    </source>
</evidence>
<proteinExistence type="inferred from homology"/>
<evidence type="ECO:0000256" key="5">
    <source>
        <dbReference type="ARBA" id="ARBA00022989"/>
    </source>
</evidence>
<comment type="function">
    <text evidence="1 8">Component of the MICOS complex, a large protein complex of the mitochondrial inner membrane that plays crucial roles in the maintenance of crista junctions, inner membrane architecture, and formation of contact sites to the outer membrane.</text>
</comment>
<keyword evidence="3" id="KW-0812">Transmembrane</keyword>
<keyword evidence="7" id="KW-0472">Membrane</keyword>
<reference evidence="10" key="2">
    <citation type="submission" date="2014-07" db="EMBL/GenBank/DDBJ databases">
        <authorList>
            <person name="Hull J."/>
        </authorList>
    </citation>
    <scope>NUCLEOTIDE SEQUENCE</scope>
</reference>
<keyword evidence="5" id="KW-1133">Transmembrane helix</keyword>
<keyword evidence="4 8" id="KW-0999">Mitochondrion inner membrane</keyword>
<reference evidence="10" key="1">
    <citation type="journal article" date="2014" name="PLoS ONE">
        <title>Transcriptome-Based Identification of ABC Transporters in the Western Tarnished Plant Bug Lygus hesperus.</title>
        <authorList>
            <person name="Hull J.J."/>
            <person name="Chaney K."/>
            <person name="Geib S.M."/>
            <person name="Fabrick J.A."/>
            <person name="Brent C.S."/>
            <person name="Walsh D."/>
            <person name="Lavine L.C."/>
        </authorList>
    </citation>
    <scope>NUCLEOTIDE SEQUENCE</scope>
</reference>
<dbReference type="Pfam" id="PF04418">
    <property type="entry name" value="DUF543"/>
    <property type="match status" value="1"/>
</dbReference>
<evidence type="ECO:0000256" key="7">
    <source>
        <dbReference type="ARBA" id="ARBA00023136"/>
    </source>
</evidence>
<evidence type="ECO:0000256" key="9">
    <source>
        <dbReference type="SAM" id="MobiDB-lite"/>
    </source>
</evidence>